<reference evidence="1" key="1">
    <citation type="submission" date="2021-03" db="EMBL/GenBank/DDBJ databases">
        <title>Streptomyces poriferae sp. nov., a novel marine sponge-derived Actinobacteria species with anti-MRSA activity.</title>
        <authorList>
            <person name="Sandoval-Powers M."/>
            <person name="Kralova S."/>
            <person name="Nguyen G.-S."/>
            <person name="Fawwal D."/>
            <person name="Degnes K."/>
            <person name="Klinkenberg G."/>
            <person name="Sletta H."/>
            <person name="Wentzel A."/>
            <person name="Liles M.R."/>
        </authorList>
    </citation>
    <scope>NUCLEOTIDE SEQUENCE</scope>
    <source>
        <strain evidence="1">DSM 41794</strain>
    </source>
</reference>
<gene>
    <name evidence="1" type="ORF">J0695_22520</name>
</gene>
<evidence type="ECO:0000313" key="2">
    <source>
        <dbReference type="Proteomes" id="UP000664167"/>
    </source>
</evidence>
<accession>A0A939JJA7</accession>
<comment type="caution">
    <text evidence="1">The sequence shown here is derived from an EMBL/GenBank/DDBJ whole genome shotgun (WGS) entry which is preliminary data.</text>
</comment>
<dbReference type="RefSeq" id="WP_206963985.1">
    <property type="nucleotide sequence ID" value="NZ_BAAAJJ010000011.1"/>
</dbReference>
<organism evidence="1 2">
    <name type="scientific">Streptomyces beijiangensis</name>
    <dbReference type="NCBI Taxonomy" id="163361"/>
    <lineage>
        <taxon>Bacteria</taxon>
        <taxon>Bacillati</taxon>
        <taxon>Actinomycetota</taxon>
        <taxon>Actinomycetes</taxon>
        <taxon>Kitasatosporales</taxon>
        <taxon>Streptomycetaceae</taxon>
        <taxon>Streptomyces</taxon>
    </lineage>
</organism>
<dbReference type="EMBL" id="JAFLRJ010000215">
    <property type="protein sequence ID" value="MBO0514547.1"/>
    <property type="molecule type" value="Genomic_DNA"/>
</dbReference>
<evidence type="ECO:0000313" key="1">
    <source>
        <dbReference type="EMBL" id="MBO0514547.1"/>
    </source>
</evidence>
<proteinExistence type="predicted"/>
<name>A0A939JJA7_9ACTN</name>
<keyword evidence="2" id="KW-1185">Reference proteome</keyword>
<dbReference type="Proteomes" id="UP000664167">
    <property type="component" value="Unassembled WGS sequence"/>
</dbReference>
<dbReference type="AlphaFoldDB" id="A0A939JJA7"/>
<dbReference type="Pfam" id="PF14435">
    <property type="entry name" value="SUKH-4"/>
    <property type="match status" value="1"/>
</dbReference>
<dbReference type="InterPro" id="IPR025851">
    <property type="entry name" value="SUKH-4"/>
</dbReference>
<sequence length="557" mass="60911">MERRSLPIAVWKTVSDVLADATIEPRDLRIIAQAWPEVLVVETDSSHREQVRFTDEALHRAARTAFPLSPRKHGKVARALLDLWQQHHGDDVDAYIACAVSVHAALAGELTPLLEDAGFLARAHWYGLWQALALAFADGVPPGGMAADIHYLHAQGVVPGSQGEWVAWLHHAAVSRRDSALAGALADAAGPLPWRTVWSHWRMPGRGGNRPEDLRWVEDLRAASYEGSWALSDWRELEAPGPDHAVCERRIWDARTGELLVEPTRIEQDSPGRLPGEPFPGVEYADKRTDDVWRSIQTSNEGVPRTPDAVCEAVRLGETDPGTSLWAFAGTGGLFAAEVDEKAVAALPRDAWPKLFAPGPLTRSAPWELPFPIPPVHGLSRAWLEDEDLFGADACRPLPQAQIPSEVRHEETRRFLGEVGWPISQGVCGLYATDLPSGGLHPVGDSTLLSGLGQFGARKLWLDGTSGHVLIADRAGAERRPHLAGSSIGQFLVLLAVYHVALGTTFTAGDVELYDMAESLKAWFRTVDPSAAESPAWEGEFDNFESVYYDYGSQEPS</sequence>
<protein>
    <submittedName>
        <fullName evidence="1">SUKH-4 family immunity protein</fullName>
    </submittedName>
</protein>